<dbReference type="InterPro" id="IPR036390">
    <property type="entry name" value="WH_DNA-bd_sf"/>
</dbReference>
<dbReference type="PANTHER" id="PTHR43537">
    <property type="entry name" value="TRANSCRIPTIONAL REGULATOR, GNTR FAMILY"/>
    <property type="match status" value="1"/>
</dbReference>
<dbReference type="GO" id="GO:0003700">
    <property type="term" value="F:DNA-binding transcription factor activity"/>
    <property type="evidence" value="ECO:0007669"/>
    <property type="project" value="InterPro"/>
</dbReference>
<evidence type="ECO:0000256" key="1">
    <source>
        <dbReference type="ARBA" id="ARBA00023015"/>
    </source>
</evidence>
<evidence type="ECO:0000313" key="6">
    <source>
        <dbReference type="Proteomes" id="UP000219636"/>
    </source>
</evidence>
<gene>
    <name evidence="5" type="ORF">SAMN05880501_11870</name>
</gene>
<dbReference type="SUPFAM" id="SSF46785">
    <property type="entry name" value="Winged helix' DNA-binding domain"/>
    <property type="match status" value="1"/>
</dbReference>
<keyword evidence="3" id="KW-0804">Transcription</keyword>
<dbReference type="PROSITE" id="PS50949">
    <property type="entry name" value="HTH_GNTR"/>
    <property type="match status" value="1"/>
</dbReference>
<evidence type="ECO:0000256" key="2">
    <source>
        <dbReference type="ARBA" id="ARBA00023125"/>
    </source>
</evidence>
<dbReference type="InterPro" id="IPR036388">
    <property type="entry name" value="WH-like_DNA-bd_sf"/>
</dbReference>
<organism evidence="5 6">
    <name type="scientific">Ureibacillus xyleni</name>
    <dbReference type="NCBI Taxonomy" id="614648"/>
    <lineage>
        <taxon>Bacteria</taxon>
        <taxon>Bacillati</taxon>
        <taxon>Bacillota</taxon>
        <taxon>Bacilli</taxon>
        <taxon>Bacillales</taxon>
        <taxon>Caryophanaceae</taxon>
        <taxon>Ureibacillus</taxon>
    </lineage>
</organism>
<dbReference type="InterPro" id="IPR000524">
    <property type="entry name" value="Tscrpt_reg_HTH_GntR"/>
</dbReference>
<evidence type="ECO:0000256" key="3">
    <source>
        <dbReference type="ARBA" id="ARBA00023163"/>
    </source>
</evidence>
<evidence type="ECO:0000313" key="5">
    <source>
        <dbReference type="EMBL" id="SOC25322.1"/>
    </source>
</evidence>
<protein>
    <submittedName>
        <fullName evidence="5">Regulatory GntR family protein</fullName>
    </submittedName>
</protein>
<dbReference type="Proteomes" id="UP000219636">
    <property type="component" value="Unassembled WGS sequence"/>
</dbReference>
<dbReference type="Gene3D" id="1.10.10.10">
    <property type="entry name" value="Winged helix-like DNA-binding domain superfamily/Winged helix DNA-binding domain"/>
    <property type="match status" value="1"/>
</dbReference>
<dbReference type="GO" id="GO:0003677">
    <property type="term" value="F:DNA binding"/>
    <property type="evidence" value="ECO:0007669"/>
    <property type="project" value="UniProtKB-KW"/>
</dbReference>
<sequence>MLKRKISRDTVHEHLIQKIYEQEYVPGDRIIETQISKFLSISQGSVREALRELEQAGIVEYIPFKGVFLKKLNEDDLAIMYAIRAEIKGLAMSFPWTT</sequence>
<reference evidence="6" key="1">
    <citation type="submission" date="2017-08" db="EMBL/GenBank/DDBJ databases">
        <authorList>
            <person name="Varghese N."/>
            <person name="Submissions S."/>
        </authorList>
    </citation>
    <scope>NUCLEOTIDE SEQUENCE [LARGE SCALE GENOMIC DNA]</scope>
    <source>
        <strain evidence="6">JC22</strain>
    </source>
</reference>
<accession>A0A285TPY2</accession>
<evidence type="ECO:0000259" key="4">
    <source>
        <dbReference type="PROSITE" id="PS50949"/>
    </source>
</evidence>
<dbReference type="SMART" id="SM00345">
    <property type="entry name" value="HTH_GNTR"/>
    <property type="match status" value="1"/>
</dbReference>
<keyword evidence="2" id="KW-0238">DNA-binding</keyword>
<dbReference type="EMBL" id="OBMQ01000018">
    <property type="protein sequence ID" value="SOC25322.1"/>
    <property type="molecule type" value="Genomic_DNA"/>
</dbReference>
<dbReference type="AlphaFoldDB" id="A0A285TPY2"/>
<feature type="domain" description="HTH gntR-type" evidence="4">
    <location>
        <begin position="5"/>
        <end position="72"/>
    </location>
</feature>
<proteinExistence type="predicted"/>
<keyword evidence="1" id="KW-0805">Transcription regulation</keyword>
<dbReference type="PANTHER" id="PTHR43537:SF24">
    <property type="entry name" value="GLUCONATE OPERON TRANSCRIPTIONAL REPRESSOR"/>
    <property type="match status" value="1"/>
</dbReference>
<name>A0A285TPY2_9BACL</name>
<dbReference type="Pfam" id="PF00392">
    <property type="entry name" value="GntR"/>
    <property type="match status" value="1"/>
</dbReference>
<keyword evidence="6" id="KW-1185">Reference proteome</keyword>